<feature type="transmembrane region" description="Helical" evidence="1">
    <location>
        <begin position="364"/>
        <end position="390"/>
    </location>
</feature>
<evidence type="ECO:0000313" key="2">
    <source>
        <dbReference type="EMBL" id="KIM76808.1"/>
    </source>
</evidence>
<keyword evidence="1" id="KW-0472">Membrane</keyword>
<sequence length="524" mass="54966">MNAPGLGPAFFYSIASRTFKPQVIFVLLLSILSIISPLVLSPIYRSHAGSYPQENANIVVGGSIKVPVSLSLNNNDWQGQGIIAGRALLNAATTMNQQIPHLSFNANTAPFIPWAYIRAIWSADVCTVVAVNSIDCGPSAPSRITGGSQSLLTVASNDYFADASGASNAGEWIGTVSIAGQYPDNFLQNDPLLSLGYYNTTIVVSPGSVFADMTVVLIAGNGTLEGAQQTIISPIATSCIVSVDVLACTSTTSLVISDCSIRQGNITNCVAVPVSGLPPNALLSDYGGVEAYITFPIWVATLLASLPVSSTYSFSAPNPFYNVPLDYIKNVLFGQTALALVQGILTIAIVNTTQSVLLNATFGASNPVLVCIVALVVLACTIGAIIFTALPSSRQATELDLACLMAISRNPQLDNAFEVYSERTVPVGDEILKAKVGYRWVEGLRRRALVLAPGAGGAYAVPNEQASFMIGWLGAWDKGMVSGPGASAETLGYLAPYPGQGENFEMGPLIHTSGSMYSGGYTPR</sequence>
<accession>A0A0C3ASA6</accession>
<protein>
    <submittedName>
        <fullName evidence="2">Uncharacterized protein</fullName>
    </submittedName>
</protein>
<dbReference type="Proteomes" id="UP000054166">
    <property type="component" value="Unassembled WGS sequence"/>
</dbReference>
<dbReference type="AlphaFoldDB" id="A0A0C3ASA6"/>
<name>A0A0C3ASA6_PILCF</name>
<evidence type="ECO:0000256" key="1">
    <source>
        <dbReference type="SAM" id="Phobius"/>
    </source>
</evidence>
<keyword evidence="3" id="KW-1185">Reference proteome</keyword>
<organism evidence="2 3">
    <name type="scientific">Piloderma croceum (strain F 1598)</name>
    <dbReference type="NCBI Taxonomy" id="765440"/>
    <lineage>
        <taxon>Eukaryota</taxon>
        <taxon>Fungi</taxon>
        <taxon>Dikarya</taxon>
        <taxon>Basidiomycota</taxon>
        <taxon>Agaricomycotina</taxon>
        <taxon>Agaricomycetes</taxon>
        <taxon>Agaricomycetidae</taxon>
        <taxon>Atheliales</taxon>
        <taxon>Atheliaceae</taxon>
        <taxon>Piloderma</taxon>
    </lineage>
</organism>
<dbReference type="EMBL" id="KN833031">
    <property type="protein sequence ID" value="KIM76808.1"/>
    <property type="molecule type" value="Genomic_DNA"/>
</dbReference>
<proteinExistence type="predicted"/>
<reference evidence="2 3" key="1">
    <citation type="submission" date="2014-04" db="EMBL/GenBank/DDBJ databases">
        <authorList>
            <consortium name="DOE Joint Genome Institute"/>
            <person name="Kuo A."/>
            <person name="Tarkka M."/>
            <person name="Buscot F."/>
            <person name="Kohler A."/>
            <person name="Nagy L.G."/>
            <person name="Floudas D."/>
            <person name="Copeland A."/>
            <person name="Barry K.W."/>
            <person name="Cichocki N."/>
            <person name="Veneault-Fourrey C."/>
            <person name="LaButti K."/>
            <person name="Lindquist E.A."/>
            <person name="Lipzen A."/>
            <person name="Lundell T."/>
            <person name="Morin E."/>
            <person name="Murat C."/>
            <person name="Sun H."/>
            <person name="Tunlid A."/>
            <person name="Henrissat B."/>
            <person name="Grigoriev I.V."/>
            <person name="Hibbett D.S."/>
            <person name="Martin F."/>
            <person name="Nordberg H.P."/>
            <person name="Cantor M.N."/>
            <person name="Hua S.X."/>
        </authorList>
    </citation>
    <scope>NUCLEOTIDE SEQUENCE [LARGE SCALE GENOMIC DNA]</scope>
    <source>
        <strain evidence="2 3">F 1598</strain>
    </source>
</reference>
<dbReference type="InParanoid" id="A0A0C3ASA6"/>
<dbReference type="HOGENOM" id="CLU_519820_0_0_1"/>
<keyword evidence="1" id="KW-1133">Transmembrane helix</keyword>
<feature type="transmembrane region" description="Helical" evidence="1">
    <location>
        <begin position="23"/>
        <end position="44"/>
    </location>
</feature>
<feature type="transmembrane region" description="Helical" evidence="1">
    <location>
        <begin position="332"/>
        <end position="352"/>
    </location>
</feature>
<reference evidence="3" key="2">
    <citation type="submission" date="2015-01" db="EMBL/GenBank/DDBJ databases">
        <title>Evolutionary Origins and Diversification of the Mycorrhizal Mutualists.</title>
        <authorList>
            <consortium name="DOE Joint Genome Institute"/>
            <consortium name="Mycorrhizal Genomics Consortium"/>
            <person name="Kohler A."/>
            <person name="Kuo A."/>
            <person name="Nagy L.G."/>
            <person name="Floudas D."/>
            <person name="Copeland A."/>
            <person name="Barry K.W."/>
            <person name="Cichocki N."/>
            <person name="Veneault-Fourrey C."/>
            <person name="LaButti K."/>
            <person name="Lindquist E.A."/>
            <person name="Lipzen A."/>
            <person name="Lundell T."/>
            <person name="Morin E."/>
            <person name="Murat C."/>
            <person name="Riley R."/>
            <person name="Ohm R."/>
            <person name="Sun H."/>
            <person name="Tunlid A."/>
            <person name="Henrissat B."/>
            <person name="Grigoriev I.V."/>
            <person name="Hibbett D.S."/>
            <person name="Martin F."/>
        </authorList>
    </citation>
    <scope>NUCLEOTIDE SEQUENCE [LARGE SCALE GENOMIC DNA]</scope>
    <source>
        <strain evidence="3">F 1598</strain>
    </source>
</reference>
<gene>
    <name evidence="2" type="ORF">PILCRDRAFT_91439</name>
</gene>
<keyword evidence="1" id="KW-0812">Transmembrane</keyword>
<evidence type="ECO:0000313" key="3">
    <source>
        <dbReference type="Proteomes" id="UP000054166"/>
    </source>
</evidence>